<feature type="binding site" evidence="20">
    <location>
        <position position="840"/>
    </location>
    <ligand>
        <name>ATP</name>
        <dbReference type="ChEBI" id="CHEBI:30616"/>
        <label>2</label>
    </ligand>
</feature>
<dbReference type="SMART" id="SM01096">
    <property type="entry name" value="CPSase_L_D3"/>
    <property type="match status" value="1"/>
</dbReference>
<feature type="binding site" evidence="20">
    <location>
        <position position="767"/>
    </location>
    <ligand>
        <name>ATP</name>
        <dbReference type="ChEBI" id="CHEBI:30616"/>
        <label>2</label>
    </ligand>
</feature>
<evidence type="ECO:0000256" key="16">
    <source>
        <dbReference type="ARBA" id="ARBA00048816"/>
    </source>
</evidence>
<feature type="binding site" evidence="20">
    <location>
        <position position="242"/>
    </location>
    <ligand>
        <name>ATP</name>
        <dbReference type="ChEBI" id="CHEBI:30616"/>
        <label>1</label>
    </ligand>
</feature>
<dbReference type="Gene3D" id="3.40.50.1380">
    <property type="entry name" value="Methylglyoxal synthase-like domain"/>
    <property type="match status" value="1"/>
</dbReference>
<feature type="region of interest" description="Carbamoyl phosphate synthetic domain" evidence="20">
    <location>
        <begin position="566"/>
        <end position="948"/>
    </location>
</feature>
<comment type="catalytic activity">
    <reaction evidence="16 20">
        <text>hydrogencarbonate + L-glutamine + 2 ATP + H2O = carbamoyl phosphate + L-glutamate + 2 ADP + phosphate + 2 H(+)</text>
        <dbReference type="Rhea" id="RHEA:18633"/>
        <dbReference type="ChEBI" id="CHEBI:15377"/>
        <dbReference type="ChEBI" id="CHEBI:15378"/>
        <dbReference type="ChEBI" id="CHEBI:17544"/>
        <dbReference type="ChEBI" id="CHEBI:29985"/>
        <dbReference type="ChEBI" id="CHEBI:30616"/>
        <dbReference type="ChEBI" id="CHEBI:43474"/>
        <dbReference type="ChEBI" id="CHEBI:58228"/>
        <dbReference type="ChEBI" id="CHEBI:58359"/>
        <dbReference type="ChEBI" id="CHEBI:456216"/>
        <dbReference type="EC" id="6.3.5.5"/>
    </reaction>
</comment>
<reference evidence="23" key="1">
    <citation type="journal article" date="2021" name="PeerJ">
        <title>Extensive microbial diversity within the chicken gut microbiome revealed by metagenomics and culture.</title>
        <authorList>
            <person name="Gilroy R."/>
            <person name="Ravi A."/>
            <person name="Getino M."/>
            <person name="Pursley I."/>
            <person name="Horton D.L."/>
            <person name="Alikhan N.F."/>
            <person name="Baker D."/>
            <person name="Gharbi K."/>
            <person name="Hall N."/>
            <person name="Watson M."/>
            <person name="Adriaenssens E.M."/>
            <person name="Foster-Nyarko E."/>
            <person name="Jarju S."/>
            <person name="Secka A."/>
            <person name="Antonio M."/>
            <person name="Oren A."/>
            <person name="Chaudhuri R.R."/>
            <person name="La Ragione R."/>
            <person name="Hildebrand F."/>
            <person name="Pallen M.J."/>
        </authorList>
    </citation>
    <scope>NUCLEOTIDE SEQUENCE</scope>
    <source>
        <strain evidence="23">ChiGjej2B2-7701</strain>
    </source>
</reference>
<accession>A0A921LTN8</accession>
<feature type="region of interest" description="Allosteric domain" evidence="20">
    <location>
        <begin position="949"/>
        <end position="1096"/>
    </location>
</feature>
<dbReference type="InterPro" id="IPR006275">
    <property type="entry name" value="CPSase_lsu"/>
</dbReference>
<dbReference type="SUPFAM" id="SSF56059">
    <property type="entry name" value="Glutathione synthetase ATP-binding domain-like"/>
    <property type="match status" value="2"/>
</dbReference>
<evidence type="ECO:0000256" key="9">
    <source>
        <dbReference type="ARBA" id="ARBA00022737"/>
    </source>
</evidence>
<evidence type="ECO:0000313" key="23">
    <source>
        <dbReference type="EMBL" id="HJG31528.1"/>
    </source>
</evidence>
<dbReference type="Pfam" id="PF02786">
    <property type="entry name" value="CPSase_L_D2"/>
    <property type="match status" value="2"/>
</dbReference>
<feature type="binding site" evidence="20">
    <location>
        <position position="175"/>
    </location>
    <ligand>
        <name>ATP</name>
        <dbReference type="ChEBI" id="CHEBI:30616"/>
        <label>1</label>
    </ligand>
</feature>
<dbReference type="EC" id="6.3.4.16" evidence="20"/>
<feature type="binding site" evidence="20">
    <location>
        <position position="852"/>
    </location>
    <ligand>
        <name>Mg(2+)</name>
        <dbReference type="ChEBI" id="CHEBI:18420"/>
        <label>3</label>
    </ligand>
</feature>
<feature type="binding site" evidence="20">
    <location>
        <position position="726"/>
    </location>
    <ligand>
        <name>ATP</name>
        <dbReference type="ChEBI" id="CHEBI:30616"/>
        <label>2</label>
    </ligand>
</feature>
<dbReference type="InterPro" id="IPR005480">
    <property type="entry name" value="CPSase_lsu_oligo"/>
</dbReference>
<dbReference type="FunFam" id="3.30.470.20:FF:000026">
    <property type="entry name" value="Carbamoyl-phosphate synthase large chain"/>
    <property type="match status" value="1"/>
</dbReference>
<comment type="cofactor">
    <cofactor evidence="1">
        <name>Mn(2+)</name>
        <dbReference type="ChEBI" id="CHEBI:29035"/>
    </cofactor>
</comment>
<feature type="binding site" evidence="20">
    <location>
        <position position="301"/>
    </location>
    <ligand>
        <name>Mn(2+)</name>
        <dbReference type="ChEBI" id="CHEBI:29035"/>
        <label>2</label>
    </ligand>
</feature>
<feature type="binding site" evidence="20">
    <location>
        <position position="285"/>
    </location>
    <ligand>
        <name>ATP</name>
        <dbReference type="ChEBI" id="CHEBI:30616"/>
        <label>1</label>
    </ligand>
</feature>
<feature type="binding site" evidence="20">
    <location>
        <position position="285"/>
    </location>
    <ligand>
        <name>Mn(2+)</name>
        <dbReference type="ChEBI" id="CHEBI:29035"/>
        <label>1</label>
    </ligand>
</feature>
<dbReference type="HAMAP" id="MF_01210_A">
    <property type="entry name" value="CPSase_L_chain_A"/>
    <property type="match status" value="1"/>
</dbReference>
<comment type="catalytic activity">
    <reaction evidence="15 20">
        <text>hydrogencarbonate + NH4(+) + 2 ATP = carbamoyl phosphate + 2 ADP + phosphate + 2 H(+)</text>
        <dbReference type="Rhea" id="RHEA:18029"/>
        <dbReference type="ChEBI" id="CHEBI:15378"/>
        <dbReference type="ChEBI" id="CHEBI:17544"/>
        <dbReference type="ChEBI" id="CHEBI:28938"/>
        <dbReference type="ChEBI" id="CHEBI:30616"/>
        <dbReference type="ChEBI" id="CHEBI:43474"/>
        <dbReference type="ChEBI" id="CHEBI:58228"/>
        <dbReference type="ChEBI" id="CHEBI:456216"/>
        <dbReference type="EC" id="6.3.4.16"/>
    </reaction>
</comment>
<comment type="similarity">
    <text evidence="4 20">Belongs to the CarB family.</text>
</comment>
<feature type="domain" description="MGS-like" evidence="22">
    <location>
        <begin position="949"/>
        <end position="1096"/>
    </location>
</feature>
<evidence type="ECO:0000256" key="7">
    <source>
        <dbReference type="ARBA" id="ARBA00022605"/>
    </source>
</evidence>
<feature type="binding site" evidence="20">
    <location>
        <position position="797"/>
    </location>
    <ligand>
        <name>ATP</name>
        <dbReference type="ChEBI" id="CHEBI:30616"/>
        <label>2</label>
    </ligand>
</feature>
<feature type="domain" description="ATP-grasp" evidence="21">
    <location>
        <begin position="690"/>
        <end position="881"/>
    </location>
</feature>
<feature type="binding site" evidence="20">
    <location>
        <position position="208"/>
    </location>
    <ligand>
        <name>ATP</name>
        <dbReference type="ChEBI" id="CHEBI:30616"/>
        <label>1</label>
    </ligand>
</feature>
<feature type="binding site" evidence="20">
    <location>
        <position position="299"/>
    </location>
    <ligand>
        <name>Mn(2+)</name>
        <dbReference type="ChEBI" id="CHEBI:29035"/>
        <label>2</label>
    </ligand>
</feature>
<protein>
    <recommendedName>
        <fullName evidence="20">Carbamoyl phosphate synthase large chain</fullName>
        <ecNumber evidence="20">6.3.4.16</ecNumber>
        <ecNumber evidence="20">6.3.5.5</ecNumber>
    </recommendedName>
    <alternativeName>
        <fullName evidence="20">Carbamoyl phosphate synthetase ammonia chain</fullName>
    </alternativeName>
</protein>
<dbReference type="Proteomes" id="UP000746751">
    <property type="component" value="Unassembled WGS sequence"/>
</dbReference>
<feature type="binding site" evidence="20">
    <location>
        <position position="301"/>
    </location>
    <ligand>
        <name>Mg(2+)</name>
        <dbReference type="ChEBI" id="CHEBI:18420"/>
        <label>2</label>
    </ligand>
</feature>
<evidence type="ECO:0000256" key="11">
    <source>
        <dbReference type="ARBA" id="ARBA00022840"/>
    </source>
</evidence>
<feature type="binding site" evidence="20">
    <location>
        <position position="772"/>
    </location>
    <ligand>
        <name>ATP</name>
        <dbReference type="ChEBI" id="CHEBI:30616"/>
        <label>2</label>
    </ligand>
</feature>
<dbReference type="NCBIfam" id="TIGR01369">
    <property type="entry name" value="CPSaseII_lrg"/>
    <property type="match status" value="1"/>
</dbReference>
<evidence type="ECO:0000256" key="1">
    <source>
        <dbReference type="ARBA" id="ARBA00001936"/>
    </source>
</evidence>
<comment type="caution">
    <text evidence="23">The sequence shown here is derived from an EMBL/GenBank/DDBJ whole genome shotgun (WGS) entry which is preliminary data.</text>
</comment>
<keyword evidence="5 20" id="KW-0055">Arginine biosynthesis</keyword>
<dbReference type="PRINTS" id="PR00098">
    <property type="entry name" value="CPSASE"/>
</dbReference>
<comment type="pathway">
    <text evidence="2 20">Pyrimidine metabolism; UMP biosynthesis via de novo pathway; (S)-dihydroorotate from bicarbonate: step 1/3.</text>
</comment>
<gene>
    <name evidence="20 23" type="primary">carB</name>
    <name evidence="23" type="ORF">K8U80_09070</name>
</gene>
<keyword evidence="6 20" id="KW-0436">Ligase</keyword>
<dbReference type="InterPro" id="IPR005483">
    <property type="entry name" value="CPSase_dom"/>
</dbReference>
<dbReference type="InterPro" id="IPR011761">
    <property type="entry name" value="ATP-grasp"/>
</dbReference>
<dbReference type="PANTHER" id="PTHR11405">
    <property type="entry name" value="CARBAMOYLTRANSFERASE FAMILY MEMBER"/>
    <property type="match status" value="1"/>
</dbReference>
<evidence type="ECO:0000313" key="24">
    <source>
        <dbReference type="Proteomes" id="UP000746751"/>
    </source>
</evidence>
<dbReference type="PROSITE" id="PS51855">
    <property type="entry name" value="MGS"/>
    <property type="match status" value="1"/>
</dbReference>
<evidence type="ECO:0000259" key="22">
    <source>
        <dbReference type="PROSITE" id="PS51855"/>
    </source>
</evidence>
<dbReference type="GO" id="GO:0046872">
    <property type="term" value="F:metal ion binding"/>
    <property type="evidence" value="ECO:0007669"/>
    <property type="project" value="UniProtKB-KW"/>
</dbReference>
<dbReference type="FunFam" id="3.30.470.20:FF:000007">
    <property type="entry name" value="Carbamoyl-phosphate synthase large chain"/>
    <property type="match status" value="1"/>
</dbReference>
<evidence type="ECO:0000256" key="15">
    <source>
        <dbReference type="ARBA" id="ARBA00047359"/>
    </source>
</evidence>
<feature type="binding site" evidence="20">
    <location>
        <position position="840"/>
    </location>
    <ligand>
        <name>Mg(2+)</name>
        <dbReference type="ChEBI" id="CHEBI:18420"/>
        <label>3</label>
    </ligand>
</feature>
<dbReference type="InterPro" id="IPR036897">
    <property type="entry name" value="CarbamoylP_synth_lsu_oligo_sf"/>
</dbReference>
<dbReference type="InterPro" id="IPR036914">
    <property type="entry name" value="MGS-like_dom_sf"/>
</dbReference>
<evidence type="ECO:0000256" key="6">
    <source>
        <dbReference type="ARBA" id="ARBA00022598"/>
    </source>
</evidence>
<dbReference type="Pfam" id="PF25596">
    <property type="entry name" value="CPSase_L_D1"/>
    <property type="match status" value="2"/>
</dbReference>
<dbReference type="FunFam" id="3.40.50.20:FF:000001">
    <property type="entry name" value="Carbamoyl-phosphate synthase large chain"/>
    <property type="match status" value="1"/>
</dbReference>
<evidence type="ECO:0000256" key="19">
    <source>
        <dbReference type="ARBA" id="ARBA00062056"/>
    </source>
</evidence>
<feature type="binding site" evidence="20">
    <location>
        <position position="169"/>
    </location>
    <ligand>
        <name>ATP</name>
        <dbReference type="ChEBI" id="CHEBI:30616"/>
        <label>1</label>
    </ligand>
</feature>
<dbReference type="SMART" id="SM00851">
    <property type="entry name" value="MGS"/>
    <property type="match status" value="1"/>
</dbReference>
<evidence type="ECO:0000256" key="13">
    <source>
        <dbReference type="ARBA" id="ARBA00022975"/>
    </source>
</evidence>
<dbReference type="GO" id="GO:0004087">
    <property type="term" value="F:carbamoyl-phosphate synthase (ammonia) activity"/>
    <property type="evidence" value="ECO:0007669"/>
    <property type="project" value="UniProtKB-EC"/>
</dbReference>
<keyword evidence="13 20" id="KW-0665">Pyrimidine biosynthesis</keyword>
<organism evidence="23 24">
    <name type="scientific">Collinsella ihumii</name>
    <dbReference type="NCBI Taxonomy" id="1720204"/>
    <lineage>
        <taxon>Bacteria</taxon>
        <taxon>Bacillati</taxon>
        <taxon>Actinomycetota</taxon>
        <taxon>Coriobacteriia</taxon>
        <taxon>Coriobacteriales</taxon>
        <taxon>Coriobacteriaceae</taxon>
        <taxon>Collinsella</taxon>
    </lineage>
</organism>
<feature type="binding site" evidence="20">
    <location>
        <position position="129"/>
    </location>
    <ligand>
        <name>ATP</name>
        <dbReference type="ChEBI" id="CHEBI:30616"/>
        <label>1</label>
    </ligand>
</feature>
<dbReference type="CDD" id="cd01424">
    <property type="entry name" value="MGS_CPS_II"/>
    <property type="match status" value="1"/>
</dbReference>
<feature type="binding site" evidence="20">
    <location>
        <position position="852"/>
    </location>
    <ligand>
        <name>Mn(2+)</name>
        <dbReference type="ChEBI" id="CHEBI:29035"/>
        <label>4</label>
    </ligand>
</feature>
<evidence type="ECO:0000256" key="5">
    <source>
        <dbReference type="ARBA" id="ARBA00022571"/>
    </source>
</evidence>
<dbReference type="PROSITE" id="PS00867">
    <property type="entry name" value="CPSASE_2"/>
    <property type="match status" value="2"/>
</dbReference>
<dbReference type="Pfam" id="PF02787">
    <property type="entry name" value="CPSase_L_D3"/>
    <property type="match status" value="1"/>
</dbReference>
<comment type="cofactor">
    <cofactor evidence="20">
        <name>Mg(2+)</name>
        <dbReference type="ChEBI" id="CHEBI:18420"/>
    </cofactor>
    <cofactor evidence="20">
        <name>Mn(2+)</name>
        <dbReference type="ChEBI" id="CHEBI:29035"/>
    </cofactor>
    <text evidence="20">Binds 4 Mg(2+) or Mn(2+) ions per subunit.</text>
</comment>
<dbReference type="NCBIfam" id="NF003671">
    <property type="entry name" value="PRK05294.1"/>
    <property type="match status" value="1"/>
</dbReference>
<feature type="binding site" evidence="20">
    <location>
        <position position="176"/>
    </location>
    <ligand>
        <name>ATP</name>
        <dbReference type="ChEBI" id="CHEBI:30616"/>
        <label>1</label>
    </ligand>
</feature>
<dbReference type="Gene3D" id="1.10.1030.10">
    <property type="entry name" value="Carbamoyl-phosphate synthetase, large subunit oligomerisation domain"/>
    <property type="match status" value="1"/>
</dbReference>
<keyword evidence="10 20" id="KW-0547">Nucleotide-binding</keyword>
<feature type="binding site" evidence="20">
    <location>
        <position position="852"/>
    </location>
    <ligand>
        <name>ATP</name>
        <dbReference type="ChEBI" id="CHEBI:30616"/>
        <label>2</label>
    </ligand>
</feature>
<evidence type="ECO:0000256" key="18">
    <source>
        <dbReference type="ARBA" id="ARBA00060037"/>
    </source>
</evidence>
<comment type="subunit">
    <text evidence="19 20">Composed of two chains; the small (or glutamine) chain promotes the hydrolysis of glutamine to ammonia, which is used by the large (or ammonia) chain to synthesize carbamoyl phosphate. Tetramer of heterodimers (alpha,beta)4.</text>
</comment>
<sequence length="1096" mass="119131">MPKRTDIKRILVIGSGPIVIGQACEFDYSGAQACKVLKEEGYEVVLVNSNPATIMTDPGLADRTYVEPITAEFVEKVIAREHPDALLPTLGGQTGLNAAVELAKNGTLDKYGVEMIGCDLDAIERGEDRKLFNEAMAEIGLEVARSGYAYSVEDALDIVARVGYPCVLRPSYTLGGAGGGIAHTEAELIEIVSQGLELSPAHEVLVEESIEGWKEYEMEVMRDRAGNGIIVCSIENFDPMGVHTGDSITVAPAQTLSDLEYQRMRTASLAILEKVGVETGGSNVQFAVNPSNGRLIVIEMNPRVSRSSALASKATGFPIAKAAARLAVGYTLDEIVNDITRATPACFEPSIDYCVVKVPRFAFEKFKGTDTTLSTRMKAVGEIMAIGRTFEESFGKAMRSLEDGRVGLFSAKDDLDRLSEDDLLEGVRTPTESRIHYVVEALRRGWSVERVHGACGIDPWFLGRLKDMVCVREAVRGMRVEDIDADTMRLLKQYGTSDAEIALLTGSDERFVRAYRKGLGVTPSMKTVDTCAAEFQSATEYHYKTYEAPMRAGLDERRRVAPDEVTPCAKPKAMILGAGPNRIGQGIEFDYCCVHASYALASRGYETIMVNCNPETVSTDYDTSDRLYFEPLTYEDVMDIVDVERPDGVVVTLGGQTPLKLARMLTESGVHVMGTQPEAIDLAEDRERFSALLDNLGIMYPPAGMATSFEEAEAVAARIGYPLLVRPSYVLGGRGMMIAYDADHLRDYMAEAARVSPDYPVYLDRFLEGAIESDVDALCDGEEVYIGGILEHIEEAGIHSGDSATCIPPFSFSESLVEKLRDTTRRIALALGVRGLVNVQYAIRGETVYVIEANPRASRTVPFISKATGVPLAKAAACIMSGEKIADLHLPADDRRLDWFCMKEAVMPWGRFPGADVILGPEMKSTGEVMGIAKSYPEAYAKSQLAISYELPTPDMGKVFISVNDRDKRHILAVARIFHYLGFEICSTEGTARVLAGGNVKCEVVEKISGPHPNIGDMIANGEIALIVNTPYGQGARGDGYRVRTEAVRRGVTCVTALSGANAFVAAIEAVQQARQGGEGSGMEVIALQDLPQYEV</sequence>
<comment type="pathway">
    <text evidence="3 20">Amino-acid biosynthesis; L-arginine biosynthesis; carbamoyl phosphate from bicarbonate: step 1/1.</text>
</comment>
<evidence type="ECO:0000256" key="12">
    <source>
        <dbReference type="ARBA" id="ARBA00022842"/>
    </source>
</evidence>
<evidence type="ECO:0000256" key="20">
    <source>
        <dbReference type="HAMAP-Rule" id="MF_01210"/>
    </source>
</evidence>
<keyword evidence="14" id="KW-0464">Manganese</keyword>
<evidence type="ECO:0000256" key="2">
    <source>
        <dbReference type="ARBA" id="ARBA00004812"/>
    </source>
</evidence>
<evidence type="ECO:0000256" key="3">
    <source>
        <dbReference type="ARBA" id="ARBA00005077"/>
    </source>
</evidence>
<comment type="function">
    <text evidence="18">Small subunit of the glutamine-dependent carbamoyl phosphate synthetase (CPSase). CPSase catalyzes the formation of carbamoyl phosphate from the ammonia moiety of glutamine, carbonate, and phosphate donated by ATP, constituting the first step of the biosynthetic pathway leading to pyrimidine nucleotides. The large subunit (synthetase) binds the substrates ammonia (free or transferred from glutamine from the small subunit), hydrogencarbonate and ATP and carries out an ATP-coupled ligase reaction, activating hydrogencarbonate by forming carboxy phosphate which reacts with ammonia to form carbamoyl phosphate.</text>
</comment>
<feature type="binding site" evidence="20">
    <location>
        <position position="210"/>
    </location>
    <ligand>
        <name>ATP</name>
        <dbReference type="ChEBI" id="CHEBI:30616"/>
        <label>1</label>
    </ligand>
</feature>
<proteinExistence type="inferred from homology"/>
<feature type="binding site" evidence="20">
    <location>
        <position position="299"/>
    </location>
    <ligand>
        <name>Mn(2+)</name>
        <dbReference type="ChEBI" id="CHEBI:29035"/>
        <label>1</label>
    </ligand>
</feature>
<feature type="binding site" evidence="20">
    <location>
        <position position="854"/>
    </location>
    <ligand>
        <name>Mn(2+)</name>
        <dbReference type="ChEBI" id="CHEBI:29035"/>
        <label>4</label>
    </ligand>
</feature>
<dbReference type="InterPro" id="IPR011607">
    <property type="entry name" value="MGS-like_dom"/>
</dbReference>
<dbReference type="SUPFAM" id="SSF52335">
    <property type="entry name" value="Methylglyoxal synthase-like"/>
    <property type="match status" value="1"/>
</dbReference>
<dbReference type="GO" id="GO:0006526">
    <property type="term" value="P:L-arginine biosynthetic process"/>
    <property type="evidence" value="ECO:0007669"/>
    <property type="project" value="UniProtKB-UniRule"/>
</dbReference>
<comment type="caution">
    <text evidence="20">Lacks conserved residue(s) required for the propagation of feature annotation.</text>
</comment>
<dbReference type="EC" id="6.3.5.5" evidence="20"/>
<dbReference type="InterPro" id="IPR005479">
    <property type="entry name" value="CPAse_ATP-bd"/>
</dbReference>
<dbReference type="GO" id="GO:0005737">
    <property type="term" value="C:cytoplasm"/>
    <property type="evidence" value="ECO:0007669"/>
    <property type="project" value="TreeGrafter"/>
</dbReference>
<evidence type="ECO:0000256" key="4">
    <source>
        <dbReference type="ARBA" id="ARBA00009799"/>
    </source>
</evidence>
<dbReference type="FunFam" id="3.40.50.20:FF:000003">
    <property type="entry name" value="Carbamoyl-phosphate synthase large chain"/>
    <property type="match status" value="1"/>
</dbReference>
<dbReference type="FunFam" id="1.10.1030.10:FF:000002">
    <property type="entry name" value="Carbamoyl-phosphate synthase large chain"/>
    <property type="match status" value="1"/>
</dbReference>
<dbReference type="GO" id="GO:0006541">
    <property type="term" value="P:glutamine metabolic process"/>
    <property type="evidence" value="ECO:0007669"/>
    <property type="project" value="TreeGrafter"/>
</dbReference>
<dbReference type="EMBL" id="DYVF01000052">
    <property type="protein sequence ID" value="HJG31528.1"/>
    <property type="molecule type" value="Genomic_DNA"/>
</dbReference>
<feature type="domain" description="ATP-grasp" evidence="21">
    <location>
        <begin position="133"/>
        <end position="328"/>
    </location>
</feature>
<evidence type="ECO:0000256" key="17">
    <source>
        <dbReference type="ARBA" id="ARBA00057223"/>
    </source>
</evidence>
<feature type="binding site" evidence="20">
    <location>
        <position position="852"/>
    </location>
    <ligand>
        <name>Mn(2+)</name>
        <dbReference type="ChEBI" id="CHEBI:29035"/>
        <label>3</label>
    </ligand>
</feature>
<dbReference type="FunFam" id="3.30.1490.20:FF:000001">
    <property type="entry name" value="Carbamoyl-phosphate synthase large chain"/>
    <property type="match status" value="1"/>
</dbReference>
<feature type="binding site" evidence="20">
    <location>
        <position position="852"/>
    </location>
    <ligand>
        <name>Mg(2+)</name>
        <dbReference type="ChEBI" id="CHEBI:18420"/>
        <label>4</label>
    </ligand>
</feature>
<comment type="domain">
    <text evidence="20">The large subunit is composed of 2 ATP-grasp domains that are involved in binding the 2 ATP molecules needed for carbamoyl phosphate synthesis. The N-terminal ATP-grasp domain (referred to as the carboxyphosphate synthetic component) catalyzes the ATP-dependent phosphorylation of hydrogencarbonate to carboxyphosphate and the subsequent nucleophilic attack by ammonia to form a carbamate intermediate. The C-terminal ATP-grasp domain (referred to as the carbamoyl phosphate synthetic component) then catalyzes the phosphorylation of carbamate with the second ATP to form the end product carbamoyl phosphate. The reactive and unstable enzyme intermediates are sequentially channeled from one active site to the next through the interior of the protein over a distance of at least 96 A.</text>
</comment>
<feature type="binding site" evidence="20">
    <location>
        <position position="241"/>
    </location>
    <ligand>
        <name>ATP</name>
        <dbReference type="ChEBI" id="CHEBI:30616"/>
        <label>1</label>
    </ligand>
</feature>
<dbReference type="GO" id="GO:0005524">
    <property type="term" value="F:ATP binding"/>
    <property type="evidence" value="ECO:0007669"/>
    <property type="project" value="UniProtKB-UniRule"/>
</dbReference>
<keyword evidence="11 20" id="KW-0067">ATP-binding</keyword>
<dbReference type="InterPro" id="IPR016185">
    <property type="entry name" value="PreATP-grasp_dom_sf"/>
</dbReference>
<dbReference type="Gene3D" id="3.40.50.20">
    <property type="match status" value="2"/>
</dbReference>
<dbReference type="Gene3D" id="3.30.470.20">
    <property type="entry name" value="ATP-grasp fold, B domain"/>
    <property type="match status" value="2"/>
</dbReference>
<dbReference type="AlphaFoldDB" id="A0A921LTN8"/>
<reference evidence="23" key="2">
    <citation type="submission" date="2021-09" db="EMBL/GenBank/DDBJ databases">
        <authorList>
            <person name="Gilroy R."/>
        </authorList>
    </citation>
    <scope>NUCLEOTIDE SEQUENCE</scope>
    <source>
        <strain evidence="23">ChiGjej2B2-7701</strain>
    </source>
</reference>
<dbReference type="Pfam" id="PF02142">
    <property type="entry name" value="MGS"/>
    <property type="match status" value="1"/>
</dbReference>
<dbReference type="PROSITE" id="PS50975">
    <property type="entry name" value="ATP_GRASP"/>
    <property type="match status" value="2"/>
</dbReference>
<dbReference type="SUPFAM" id="SSF52440">
    <property type="entry name" value="PreATP-grasp domain"/>
    <property type="match status" value="2"/>
</dbReference>
<dbReference type="NCBIfam" id="NF009455">
    <property type="entry name" value="PRK12815.1"/>
    <property type="match status" value="1"/>
</dbReference>
<dbReference type="InterPro" id="IPR033937">
    <property type="entry name" value="MGS_CPS_CarB"/>
</dbReference>
<feature type="binding site" evidence="20">
    <location>
        <position position="765"/>
    </location>
    <ligand>
        <name>ATP</name>
        <dbReference type="ChEBI" id="CHEBI:30616"/>
        <label>2</label>
    </ligand>
</feature>
<feature type="binding site" evidence="20">
    <location>
        <position position="800"/>
    </location>
    <ligand>
        <name>ATP</name>
        <dbReference type="ChEBI" id="CHEBI:30616"/>
        <label>2</label>
    </ligand>
</feature>
<evidence type="ECO:0000256" key="8">
    <source>
        <dbReference type="ARBA" id="ARBA00022723"/>
    </source>
</evidence>
<dbReference type="GO" id="GO:0044205">
    <property type="term" value="P:'de novo' UMP biosynthetic process"/>
    <property type="evidence" value="ECO:0007669"/>
    <property type="project" value="UniProtKB-UniRule"/>
</dbReference>
<feature type="binding site" evidence="20">
    <location>
        <position position="299"/>
    </location>
    <ligand>
        <name>Mg(2+)</name>
        <dbReference type="ChEBI" id="CHEBI:18420"/>
        <label>1</label>
    </ligand>
</feature>
<evidence type="ECO:0000259" key="21">
    <source>
        <dbReference type="PROSITE" id="PS50975"/>
    </source>
</evidence>
<feature type="binding site" evidence="20">
    <location>
        <position position="854"/>
    </location>
    <ligand>
        <name>Mg(2+)</name>
        <dbReference type="ChEBI" id="CHEBI:18420"/>
        <label>4</label>
    </ligand>
</feature>
<keyword evidence="9 20" id="KW-0677">Repeat</keyword>
<feature type="binding site" evidence="20">
    <location>
        <position position="299"/>
    </location>
    <ligand>
        <name>Mg(2+)</name>
        <dbReference type="ChEBI" id="CHEBI:18420"/>
        <label>2</label>
    </ligand>
</feature>
<feature type="binding site" evidence="20">
    <location>
        <position position="299"/>
    </location>
    <ligand>
        <name>ATP</name>
        <dbReference type="ChEBI" id="CHEBI:30616"/>
        <label>1</label>
    </ligand>
</feature>
<dbReference type="GO" id="GO:0004088">
    <property type="term" value="F:carbamoyl-phosphate synthase (glutamine-hydrolyzing) activity"/>
    <property type="evidence" value="ECO:0007669"/>
    <property type="project" value="UniProtKB-UniRule"/>
</dbReference>
<dbReference type="PROSITE" id="PS51257">
    <property type="entry name" value="PROKAR_LIPOPROTEIN"/>
    <property type="match status" value="1"/>
</dbReference>
<feature type="binding site" evidence="20">
    <location>
        <position position="798"/>
    </location>
    <ligand>
        <name>ATP</name>
        <dbReference type="ChEBI" id="CHEBI:30616"/>
        <label>2</label>
    </ligand>
</feature>
<comment type="function">
    <text evidence="17 20">Large subunit of the glutamine-dependent carbamoyl phosphate synthetase (CPSase). CPSase catalyzes the formation of carbamoyl phosphate from the ammonia moiety of glutamine, carbonate, and phosphate donated by ATP, constituting the first step of 2 biosynthetic pathways, one leading to arginine and/or urea and the other to pyrimidine nucleotides. The large subunit (synthetase) binds the substrates ammonia (free or transferred from glutamine from the small subunit), hydrogencarbonate and ATP and carries out an ATP-coupled ligase reaction, activating hydrogencarbonate by forming carboxy phosphate which reacts with ammonia to form carbamoyl phosphate.</text>
</comment>
<dbReference type="SUPFAM" id="SSF48108">
    <property type="entry name" value="Carbamoyl phosphate synthetase, large subunit connection domain"/>
    <property type="match status" value="1"/>
</dbReference>
<feature type="binding site" evidence="20">
    <location>
        <position position="243"/>
    </location>
    <ligand>
        <name>ATP</name>
        <dbReference type="ChEBI" id="CHEBI:30616"/>
        <label>1</label>
    </ligand>
</feature>
<feature type="binding site" evidence="20">
    <location>
        <position position="215"/>
    </location>
    <ligand>
        <name>ATP</name>
        <dbReference type="ChEBI" id="CHEBI:30616"/>
        <label>1</label>
    </ligand>
</feature>
<evidence type="ECO:0000256" key="14">
    <source>
        <dbReference type="ARBA" id="ARBA00023211"/>
    </source>
</evidence>
<dbReference type="PANTHER" id="PTHR11405:SF53">
    <property type="entry name" value="CARBAMOYL-PHOSPHATE SYNTHASE [AMMONIA], MITOCHONDRIAL"/>
    <property type="match status" value="1"/>
</dbReference>
<dbReference type="InterPro" id="IPR058047">
    <property type="entry name" value="CPSase_preATP-grasp"/>
</dbReference>
<evidence type="ECO:0000256" key="10">
    <source>
        <dbReference type="ARBA" id="ARBA00022741"/>
    </source>
</evidence>
<feature type="binding site" evidence="20">
    <location>
        <position position="840"/>
    </location>
    <ligand>
        <name>Mn(2+)</name>
        <dbReference type="ChEBI" id="CHEBI:29035"/>
        <label>3</label>
    </ligand>
</feature>
<name>A0A921LTN8_9ACTN</name>
<keyword evidence="12" id="KW-0460">Magnesium</keyword>
<keyword evidence="8" id="KW-0479">Metal-binding</keyword>
<feature type="region of interest" description="Carboxyphosphate synthetic domain" evidence="20">
    <location>
        <begin position="1"/>
        <end position="402"/>
    </location>
</feature>
<feature type="binding site" evidence="20">
    <location>
        <position position="799"/>
    </location>
    <ligand>
        <name>ATP</name>
        <dbReference type="ChEBI" id="CHEBI:30616"/>
        <label>2</label>
    </ligand>
</feature>
<keyword evidence="7 20" id="KW-0028">Amino-acid biosynthesis</keyword>
<dbReference type="HAMAP" id="MF_01210_B">
    <property type="entry name" value="CPSase_L_chain_B"/>
    <property type="match status" value="1"/>
</dbReference>
<dbReference type="PROSITE" id="PS00866">
    <property type="entry name" value="CPSASE_1"/>
    <property type="match status" value="2"/>
</dbReference>
<feature type="binding site" evidence="20">
    <location>
        <position position="285"/>
    </location>
    <ligand>
        <name>Mg(2+)</name>
        <dbReference type="ChEBI" id="CHEBI:18420"/>
        <label>1</label>
    </ligand>
</feature>